<name>A0A9P9H0W1_FUSSL</name>
<keyword evidence="4" id="KW-1185">Reference proteome</keyword>
<feature type="coiled-coil region" evidence="1">
    <location>
        <begin position="70"/>
        <end position="118"/>
    </location>
</feature>
<proteinExistence type="predicted"/>
<organism evidence="3 4">
    <name type="scientific">Fusarium solani</name>
    <name type="common">Filamentous fungus</name>
    <dbReference type="NCBI Taxonomy" id="169388"/>
    <lineage>
        <taxon>Eukaryota</taxon>
        <taxon>Fungi</taxon>
        <taxon>Dikarya</taxon>
        <taxon>Ascomycota</taxon>
        <taxon>Pezizomycotina</taxon>
        <taxon>Sordariomycetes</taxon>
        <taxon>Hypocreomycetidae</taxon>
        <taxon>Hypocreales</taxon>
        <taxon>Nectriaceae</taxon>
        <taxon>Fusarium</taxon>
        <taxon>Fusarium solani species complex</taxon>
    </lineage>
</organism>
<evidence type="ECO:0000256" key="1">
    <source>
        <dbReference type="SAM" id="Coils"/>
    </source>
</evidence>
<reference evidence="3" key="1">
    <citation type="journal article" date="2021" name="Nat. Commun.">
        <title>Genetic determinants of endophytism in the Arabidopsis root mycobiome.</title>
        <authorList>
            <person name="Mesny F."/>
            <person name="Miyauchi S."/>
            <person name="Thiergart T."/>
            <person name="Pickel B."/>
            <person name="Atanasova L."/>
            <person name="Karlsson M."/>
            <person name="Huettel B."/>
            <person name="Barry K.W."/>
            <person name="Haridas S."/>
            <person name="Chen C."/>
            <person name="Bauer D."/>
            <person name="Andreopoulos W."/>
            <person name="Pangilinan J."/>
            <person name="LaButti K."/>
            <person name="Riley R."/>
            <person name="Lipzen A."/>
            <person name="Clum A."/>
            <person name="Drula E."/>
            <person name="Henrissat B."/>
            <person name="Kohler A."/>
            <person name="Grigoriev I.V."/>
            <person name="Martin F.M."/>
            <person name="Hacquard S."/>
        </authorList>
    </citation>
    <scope>NUCLEOTIDE SEQUENCE</scope>
    <source>
        <strain evidence="3">FSSC 5 MPI-SDFR-AT-0091</strain>
    </source>
</reference>
<keyword evidence="1" id="KW-0175">Coiled coil</keyword>
<dbReference type="Proteomes" id="UP000736672">
    <property type="component" value="Unassembled WGS sequence"/>
</dbReference>
<comment type="caution">
    <text evidence="3">The sequence shown here is derived from an EMBL/GenBank/DDBJ whole genome shotgun (WGS) entry which is preliminary data.</text>
</comment>
<evidence type="ECO:0000313" key="4">
    <source>
        <dbReference type="Proteomes" id="UP000736672"/>
    </source>
</evidence>
<feature type="region of interest" description="Disordered" evidence="2">
    <location>
        <begin position="180"/>
        <end position="205"/>
    </location>
</feature>
<dbReference type="EMBL" id="JAGTJS010000014">
    <property type="protein sequence ID" value="KAH7248300.1"/>
    <property type="molecule type" value="Genomic_DNA"/>
</dbReference>
<protein>
    <submittedName>
        <fullName evidence="3">Uncharacterized protein</fullName>
    </submittedName>
</protein>
<sequence>MLESLLPAVIIYISTNPSILSSSMPIMANATPFGIRTQDEPQCTWSQVQSDFVAGLNPPCGQDWGHQARVQELANDLKRLKETRKETNLALYRGADAVVQINDEIKAKEKELDCARQQPEADALRRLCAIASECLKKIDSAPLEKLNRMVDDPHPVECTMPATPNLIHPPYTTLVGEAMGGGPEEVEHPREAETETPDDLPPIGGDQDAWFPLFPRDAPHDFIPAWPGPIHSGGQGHEPIRESEFTIGLSLEAAMEALGTVDIVAAVDFGLSSMTARFRKKDSSESYPARQWLFPGSTHDREGNDITGAETKYPTYI</sequence>
<gene>
    <name evidence="3" type="ORF">B0J15DRAFT_551228</name>
</gene>
<evidence type="ECO:0000313" key="3">
    <source>
        <dbReference type="EMBL" id="KAH7248300.1"/>
    </source>
</evidence>
<feature type="region of interest" description="Disordered" evidence="2">
    <location>
        <begin position="294"/>
        <end position="317"/>
    </location>
</feature>
<dbReference type="AlphaFoldDB" id="A0A9P9H0W1"/>
<accession>A0A9P9H0W1</accession>
<evidence type="ECO:0000256" key="2">
    <source>
        <dbReference type="SAM" id="MobiDB-lite"/>
    </source>
</evidence>